<protein>
    <submittedName>
        <fullName evidence="2">Uncharacterized protein</fullName>
    </submittedName>
</protein>
<comment type="caution">
    <text evidence="2">The sequence shown here is derived from an EMBL/GenBank/DDBJ whole genome shotgun (WGS) entry which is preliminary data.</text>
</comment>
<feature type="compositionally biased region" description="Basic and acidic residues" evidence="1">
    <location>
        <begin position="142"/>
        <end position="157"/>
    </location>
</feature>
<reference evidence="2 3" key="1">
    <citation type="submission" date="2014-10" db="EMBL/GenBank/DDBJ databases">
        <title>Draft genome of the hookworm Ancylostoma caninum.</title>
        <authorList>
            <person name="Mitreva M."/>
        </authorList>
    </citation>
    <scope>NUCLEOTIDE SEQUENCE [LARGE SCALE GENOMIC DNA]</scope>
    <source>
        <strain evidence="2 3">Baltimore</strain>
    </source>
</reference>
<evidence type="ECO:0000256" key="1">
    <source>
        <dbReference type="SAM" id="MobiDB-lite"/>
    </source>
</evidence>
<sequence length="271" mass="29624">MPNTNRNMADALIWVGKDERKKNFSVPVQREQQKGEQQCRRSAKAKSSIKVGTCGDRRTQAANPSTDFAPPLPKSQPPSINEIPATPKTSVSNPYSYSRTTSTSRNESPSRTSEKVSPSPSLSSASLPSPSSISPGSTSPDLPRKRNPAFDKAKEKFSGGAADTTTLSTRPNLAKDSARRSASPSVGFTKDTKDSAKAAKTPETDKKVPLRSLRRVFTSFLPSDSFLRTFLLLFEGCAYDCYSFTGFFVLELSYPLEFTCDSDDSDKIILR</sequence>
<evidence type="ECO:0000313" key="2">
    <source>
        <dbReference type="EMBL" id="RCN36795.1"/>
    </source>
</evidence>
<feature type="compositionally biased region" description="Basic and acidic residues" evidence="1">
    <location>
        <begin position="190"/>
        <end position="205"/>
    </location>
</feature>
<evidence type="ECO:0000313" key="3">
    <source>
        <dbReference type="Proteomes" id="UP000252519"/>
    </source>
</evidence>
<feature type="compositionally biased region" description="Low complexity" evidence="1">
    <location>
        <begin position="92"/>
        <end position="140"/>
    </location>
</feature>
<proteinExistence type="predicted"/>
<keyword evidence="3" id="KW-1185">Reference proteome</keyword>
<organism evidence="2 3">
    <name type="scientific">Ancylostoma caninum</name>
    <name type="common">Dog hookworm</name>
    <dbReference type="NCBI Taxonomy" id="29170"/>
    <lineage>
        <taxon>Eukaryota</taxon>
        <taxon>Metazoa</taxon>
        <taxon>Ecdysozoa</taxon>
        <taxon>Nematoda</taxon>
        <taxon>Chromadorea</taxon>
        <taxon>Rhabditida</taxon>
        <taxon>Rhabditina</taxon>
        <taxon>Rhabditomorpha</taxon>
        <taxon>Strongyloidea</taxon>
        <taxon>Ancylostomatidae</taxon>
        <taxon>Ancylostomatinae</taxon>
        <taxon>Ancylostoma</taxon>
    </lineage>
</organism>
<feature type="region of interest" description="Disordered" evidence="1">
    <location>
        <begin position="1"/>
        <end position="205"/>
    </location>
</feature>
<dbReference type="STRING" id="29170.A0A368G1E2"/>
<accession>A0A368G1E2</accession>
<name>A0A368G1E2_ANCCA</name>
<dbReference type="AlphaFoldDB" id="A0A368G1E2"/>
<dbReference type="EMBL" id="JOJR01000527">
    <property type="protein sequence ID" value="RCN36795.1"/>
    <property type="molecule type" value="Genomic_DNA"/>
</dbReference>
<dbReference type="Proteomes" id="UP000252519">
    <property type="component" value="Unassembled WGS sequence"/>
</dbReference>
<gene>
    <name evidence="2" type="ORF">ANCCAN_17327</name>
</gene>